<sequence length="92" mass="10253">MVWWVPRSTQKLAAAGLKPKTQALLEILAANPLTSPPRFKKLSGHYRQIRAELQNQRKIIGANDLHLAAHARFLGLVLVTNNTREFAPLSST</sequence>
<dbReference type="EMBL" id="JABCUS010000001">
    <property type="protein sequence ID" value="NMX02382.1"/>
    <property type="molecule type" value="Genomic_DNA"/>
</dbReference>
<name>A0A7Y0TW63_9ACTO</name>
<evidence type="ECO:0000313" key="2">
    <source>
        <dbReference type="Proteomes" id="UP000575397"/>
    </source>
</evidence>
<dbReference type="Gene3D" id="3.40.50.1010">
    <property type="entry name" value="5'-nuclease"/>
    <property type="match status" value="1"/>
</dbReference>
<reference evidence="1 2" key="1">
    <citation type="submission" date="2020-04" db="EMBL/GenBank/DDBJ databases">
        <title>Antimicrobial susceptibility and clonality of vaginal-derived multi-drug resistant Mobiluncus isolates in China.</title>
        <authorList>
            <person name="Zhang X."/>
        </authorList>
    </citation>
    <scope>NUCLEOTIDE SEQUENCE [LARGE SCALE GENOMIC DNA]</scope>
    <source>
        <strain evidence="1 2">12</strain>
    </source>
</reference>
<comment type="caution">
    <text evidence="1">The sequence shown here is derived from an EMBL/GenBank/DDBJ whole genome shotgun (WGS) entry which is preliminary data.</text>
</comment>
<gene>
    <name evidence="1" type="ORF">HHJ77_00140</name>
</gene>
<accession>A0A7Y0TW63</accession>
<organism evidence="1 2">
    <name type="scientific">Mobiluncus mulieris</name>
    <dbReference type="NCBI Taxonomy" id="2052"/>
    <lineage>
        <taxon>Bacteria</taxon>
        <taxon>Bacillati</taxon>
        <taxon>Actinomycetota</taxon>
        <taxon>Actinomycetes</taxon>
        <taxon>Actinomycetales</taxon>
        <taxon>Actinomycetaceae</taxon>
        <taxon>Mobiluncus</taxon>
    </lineage>
</organism>
<dbReference type="SUPFAM" id="SSF88723">
    <property type="entry name" value="PIN domain-like"/>
    <property type="match status" value="1"/>
</dbReference>
<dbReference type="AlphaFoldDB" id="A0A7Y0TW63"/>
<protein>
    <submittedName>
        <fullName evidence="1">Toxin PIN</fullName>
    </submittedName>
</protein>
<dbReference type="Proteomes" id="UP000575397">
    <property type="component" value="Unassembled WGS sequence"/>
</dbReference>
<evidence type="ECO:0000313" key="1">
    <source>
        <dbReference type="EMBL" id="NMX02382.1"/>
    </source>
</evidence>
<dbReference type="InterPro" id="IPR029060">
    <property type="entry name" value="PIN-like_dom_sf"/>
</dbReference>
<proteinExistence type="predicted"/>